<feature type="domain" description="IPT/TIG" evidence="1">
    <location>
        <begin position="91"/>
        <end position="175"/>
    </location>
</feature>
<dbReference type="GO" id="GO:0030334">
    <property type="term" value="P:regulation of cell migration"/>
    <property type="evidence" value="ECO:0007669"/>
    <property type="project" value="TreeGrafter"/>
</dbReference>
<dbReference type="OrthoDB" id="125363at2759"/>
<dbReference type="GO" id="GO:0008360">
    <property type="term" value="P:regulation of cell shape"/>
    <property type="evidence" value="ECO:0007669"/>
    <property type="project" value="TreeGrafter"/>
</dbReference>
<dbReference type="GO" id="GO:0050772">
    <property type="term" value="P:positive regulation of axonogenesis"/>
    <property type="evidence" value="ECO:0007669"/>
    <property type="project" value="TreeGrafter"/>
</dbReference>
<dbReference type="GO" id="GO:0008045">
    <property type="term" value="P:motor neuron axon guidance"/>
    <property type="evidence" value="ECO:0007669"/>
    <property type="project" value="TreeGrafter"/>
</dbReference>
<gene>
    <name evidence="2" type="primary">PlexB_7</name>
    <name evidence="2" type="ORF">FJT64_001899</name>
</gene>
<keyword evidence="3" id="KW-1185">Reference proteome</keyword>
<protein>
    <submittedName>
        <fullName evidence="2">Plexin-B</fullName>
    </submittedName>
</protein>
<dbReference type="GO" id="GO:0002116">
    <property type="term" value="C:semaphorin receptor complex"/>
    <property type="evidence" value="ECO:0007669"/>
    <property type="project" value="TreeGrafter"/>
</dbReference>
<evidence type="ECO:0000313" key="3">
    <source>
        <dbReference type="Proteomes" id="UP000440578"/>
    </source>
</evidence>
<dbReference type="GO" id="GO:0017154">
    <property type="term" value="F:semaphorin receptor activity"/>
    <property type="evidence" value="ECO:0007669"/>
    <property type="project" value="InterPro"/>
</dbReference>
<evidence type="ECO:0000259" key="1">
    <source>
        <dbReference type="SMART" id="SM00429"/>
    </source>
</evidence>
<dbReference type="EMBL" id="VIIS01000292">
    <property type="protein sequence ID" value="KAF0310702.1"/>
    <property type="molecule type" value="Genomic_DNA"/>
</dbReference>
<dbReference type="GO" id="GO:0097374">
    <property type="term" value="P:sensory neuron axon guidance"/>
    <property type="evidence" value="ECO:0007669"/>
    <property type="project" value="TreeGrafter"/>
</dbReference>
<proteinExistence type="predicted"/>
<feature type="domain" description="IPT/TIG" evidence="1">
    <location>
        <begin position="177"/>
        <end position="247"/>
    </location>
</feature>
<dbReference type="Proteomes" id="UP000440578">
    <property type="component" value="Unassembled WGS sequence"/>
</dbReference>
<dbReference type="SUPFAM" id="SSF81296">
    <property type="entry name" value="E set domains"/>
    <property type="match status" value="3"/>
</dbReference>
<dbReference type="InterPro" id="IPR014756">
    <property type="entry name" value="Ig_E-set"/>
</dbReference>
<name>A0A6A4X8Q6_AMPAM</name>
<dbReference type="GO" id="GO:0005886">
    <property type="term" value="C:plasma membrane"/>
    <property type="evidence" value="ECO:0007669"/>
    <property type="project" value="TreeGrafter"/>
</dbReference>
<reference evidence="2 3" key="1">
    <citation type="submission" date="2019-07" db="EMBL/GenBank/DDBJ databases">
        <title>Draft genome assembly of a fouling barnacle, Amphibalanus amphitrite (Darwin, 1854): The first reference genome for Thecostraca.</title>
        <authorList>
            <person name="Kim W."/>
        </authorList>
    </citation>
    <scope>NUCLEOTIDE SEQUENCE [LARGE SCALE GENOMIC DNA]</scope>
    <source>
        <strain evidence="2">SNU_AA5</strain>
        <tissue evidence="2">Soma without cirri and trophi</tissue>
    </source>
</reference>
<dbReference type="SMART" id="SM00429">
    <property type="entry name" value="IPT"/>
    <property type="match status" value="3"/>
</dbReference>
<dbReference type="Gene3D" id="2.60.40.10">
    <property type="entry name" value="Immunoglobulins"/>
    <property type="match status" value="2"/>
</dbReference>
<dbReference type="PANTHER" id="PTHR22625">
    <property type="entry name" value="PLEXIN"/>
    <property type="match status" value="1"/>
</dbReference>
<feature type="domain" description="IPT/TIG" evidence="1">
    <location>
        <begin position="2"/>
        <end position="90"/>
    </location>
</feature>
<dbReference type="InterPro" id="IPR013783">
    <property type="entry name" value="Ig-like_fold"/>
</dbReference>
<accession>A0A6A4X8Q6</accession>
<organism evidence="2 3">
    <name type="scientific">Amphibalanus amphitrite</name>
    <name type="common">Striped barnacle</name>
    <name type="synonym">Balanus amphitrite</name>
    <dbReference type="NCBI Taxonomy" id="1232801"/>
    <lineage>
        <taxon>Eukaryota</taxon>
        <taxon>Metazoa</taxon>
        <taxon>Ecdysozoa</taxon>
        <taxon>Arthropoda</taxon>
        <taxon>Crustacea</taxon>
        <taxon>Multicrustacea</taxon>
        <taxon>Cirripedia</taxon>
        <taxon>Thoracica</taxon>
        <taxon>Thoracicalcarea</taxon>
        <taxon>Balanomorpha</taxon>
        <taxon>Balanoidea</taxon>
        <taxon>Balanidae</taxon>
        <taxon>Amphibalaninae</taxon>
        <taxon>Amphibalanus</taxon>
    </lineage>
</organism>
<dbReference type="InterPro" id="IPR031148">
    <property type="entry name" value="Plexin"/>
</dbReference>
<evidence type="ECO:0000313" key="2">
    <source>
        <dbReference type="EMBL" id="KAF0310702.1"/>
    </source>
</evidence>
<dbReference type="GO" id="GO:0007162">
    <property type="term" value="P:negative regulation of cell adhesion"/>
    <property type="evidence" value="ECO:0007669"/>
    <property type="project" value="TreeGrafter"/>
</dbReference>
<sequence length="249" mass="27020">MHFIPLQIHPRSGPLEGGTLLTIEGRNLGLHRNEVTGRIFVGRVPCDLVDYEVSVKLMCRTGAVTQPAEETVKLGNSAGFTVSDITFQYKRVELLDFQPRLGPQSGGTLVTLTGSNLHVGSNVTVTLGGRPCPVTERLDGVTCVTAPSAEPRDVTDLRVTVDGANRSLAVPFTYTPDPVVLDIRPLKSYVSGGRPLTVHGRQFDSIQQPRIIVFNETALRPINATVRHRGLLDIAVIAQRTDQLSPGIR</sequence>
<dbReference type="AlphaFoldDB" id="A0A6A4X8Q6"/>
<comment type="caution">
    <text evidence="2">The sequence shown here is derived from an EMBL/GenBank/DDBJ whole genome shotgun (WGS) entry which is preliminary data.</text>
</comment>
<dbReference type="PANTHER" id="PTHR22625:SF44">
    <property type="entry name" value="PLEXIN-B"/>
    <property type="match status" value="1"/>
</dbReference>
<dbReference type="Pfam" id="PF01833">
    <property type="entry name" value="TIG"/>
    <property type="match status" value="2"/>
</dbReference>
<dbReference type="InterPro" id="IPR002909">
    <property type="entry name" value="IPT_dom"/>
</dbReference>